<dbReference type="GO" id="GO:0016787">
    <property type="term" value="F:hydrolase activity"/>
    <property type="evidence" value="ECO:0007669"/>
    <property type="project" value="UniProtKB-KW"/>
</dbReference>
<dbReference type="RefSeq" id="WP_066270963.1">
    <property type="nucleotide sequence ID" value="NZ_JARMAB010000010.1"/>
</dbReference>
<dbReference type="EMBL" id="JARMAB010000010">
    <property type="protein sequence ID" value="MED1203093.1"/>
    <property type="molecule type" value="Genomic_DNA"/>
</dbReference>
<keyword evidence="2" id="KW-0378">Hydrolase</keyword>
<organism evidence="2 3">
    <name type="scientific">Heyndrickxia acidicola</name>
    <dbReference type="NCBI Taxonomy" id="209389"/>
    <lineage>
        <taxon>Bacteria</taxon>
        <taxon>Bacillati</taxon>
        <taxon>Bacillota</taxon>
        <taxon>Bacilli</taxon>
        <taxon>Bacillales</taxon>
        <taxon>Bacillaceae</taxon>
        <taxon>Heyndrickxia</taxon>
    </lineage>
</organism>
<keyword evidence="3" id="KW-1185">Reference proteome</keyword>
<evidence type="ECO:0000313" key="2">
    <source>
        <dbReference type="EMBL" id="MED1203093.1"/>
    </source>
</evidence>
<dbReference type="Proteomes" id="UP001341444">
    <property type="component" value="Unassembled WGS sequence"/>
</dbReference>
<dbReference type="InterPro" id="IPR012338">
    <property type="entry name" value="Beta-lactam/transpept-like"/>
</dbReference>
<dbReference type="PANTHER" id="PTHR43283:SF7">
    <property type="entry name" value="BETA-LACTAMASE-RELATED DOMAIN-CONTAINING PROTEIN"/>
    <property type="match status" value="1"/>
</dbReference>
<gene>
    <name evidence="2" type="ORF">P4T90_08370</name>
</gene>
<proteinExistence type="predicted"/>
<dbReference type="InterPro" id="IPR050789">
    <property type="entry name" value="Diverse_Enzym_Activities"/>
</dbReference>
<evidence type="ECO:0000313" key="3">
    <source>
        <dbReference type="Proteomes" id="UP001341444"/>
    </source>
</evidence>
<dbReference type="PANTHER" id="PTHR43283">
    <property type="entry name" value="BETA-LACTAMASE-RELATED"/>
    <property type="match status" value="1"/>
</dbReference>
<evidence type="ECO:0000259" key="1">
    <source>
        <dbReference type="Pfam" id="PF00144"/>
    </source>
</evidence>
<reference evidence="2 3" key="1">
    <citation type="submission" date="2023-03" db="EMBL/GenBank/DDBJ databases">
        <title>Bacillus Genome Sequencing.</title>
        <authorList>
            <person name="Dunlap C."/>
        </authorList>
    </citation>
    <scope>NUCLEOTIDE SEQUENCE [LARGE SCALE GENOMIC DNA]</scope>
    <source>
        <strain evidence="2 3">B-23453</strain>
    </source>
</reference>
<dbReference type="InterPro" id="IPR001466">
    <property type="entry name" value="Beta-lactam-related"/>
</dbReference>
<protein>
    <submittedName>
        <fullName evidence="2">Serine hydrolase</fullName>
    </submittedName>
</protein>
<comment type="caution">
    <text evidence="2">The sequence shown here is derived from an EMBL/GenBank/DDBJ whole genome shotgun (WGS) entry which is preliminary data.</text>
</comment>
<name>A0ABU6MEL9_9BACI</name>
<accession>A0ABU6MEL9</accession>
<dbReference type="Pfam" id="PF00144">
    <property type="entry name" value="Beta-lactamase"/>
    <property type="match status" value="1"/>
</dbReference>
<dbReference type="Gene3D" id="3.40.710.10">
    <property type="entry name" value="DD-peptidase/beta-lactamase superfamily"/>
    <property type="match status" value="1"/>
</dbReference>
<dbReference type="SUPFAM" id="SSF56601">
    <property type="entry name" value="beta-lactamase/transpeptidase-like"/>
    <property type="match status" value="1"/>
</dbReference>
<sequence>MKLPVRINNKYEKLNNYVASIQDMTKTSGAASLIIQNDCIVNEWYRGSYEVDGLKCPITPNSQFNVASVRKSYLGFAISVAVQEGRINNIDEPITYYLPELDKDLFRGTTIRHLLTHTDGVRYTERLFTVGTDWAYNNCGVDLLILLIMKLYDCSLAQLLEEIVFRPLGLKETGWRKNRNDNLVWQDESYFSTTGTEANLFVSARELAYWGYLHLVKGKIQGNQIINPNIFKQAINLQSPANLSIAQPRNGFLWFVQDQPNSNTEIGELLPTGTFQILGITGCICLGIPQQNVVAVRMYNQKGTKYDYLRDIKTWGNLVLECANSHWTME</sequence>
<feature type="domain" description="Beta-lactamase-related" evidence="1">
    <location>
        <begin position="16"/>
        <end position="306"/>
    </location>
</feature>